<evidence type="ECO:0000259" key="3">
    <source>
        <dbReference type="PROSITE" id="PS50887"/>
    </source>
</evidence>
<proteinExistence type="predicted"/>
<dbReference type="Pfam" id="PF00563">
    <property type="entry name" value="EAL"/>
    <property type="match status" value="1"/>
</dbReference>
<comment type="caution">
    <text evidence="4">The sequence shown here is derived from an EMBL/GenBank/DDBJ whole genome shotgun (WGS) entry which is preliminary data.</text>
</comment>
<dbReference type="InterPro" id="IPR043128">
    <property type="entry name" value="Rev_trsase/Diguanyl_cyclase"/>
</dbReference>
<dbReference type="InterPro" id="IPR000160">
    <property type="entry name" value="GGDEF_dom"/>
</dbReference>
<dbReference type="PANTHER" id="PTHR33121">
    <property type="entry name" value="CYCLIC DI-GMP PHOSPHODIESTERASE PDEF"/>
    <property type="match status" value="1"/>
</dbReference>
<dbReference type="Gene3D" id="3.20.20.450">
    <property type="entry name" value="EAL domain"/>
    <property type="match status" value="1"/>
</dbReference>
<dbReference type="RefSeq" id="WP_388010040.1">
    <property type="nucleotide sequence ID" value="NZ_JBHUEE010000010.1"/>
</dbReference>
<dbReference type="CDD" id="cd01949">
    <property type="entry name" value="GGDEF"/>
    <property type="match status" value="1"/>
</dbReference>
<dbReference type="InterPro" id="IPR029787">
    <property type="entry name" value="Nucleotide_cyclase"/>
</dbReference>
<dbReference type="PROSITE" id="PS50887">
    <property type="entry name" value="GGDEF"/>
    <property type="match status" value="1"/>
</dbReference>
<evidence type="ECO:0000313" key="4">
    <source>
        <dbReference type="EMBL" id="MFD1719542.1"/>
    </source>
</evidence>
<keyword evidence="1" id="KW-0812">Transmembrane</keyword>
<dbReference type="InterPro" id="IPR050706">
    <property type="entry name" value="Cyclic-di-GMP_PDE-like"/>
</dbReference>
<dbReference type="InterPro" id="IPR001633">
    <property type="entry name" value="EAL_dom"/>
</dbReference>
<dbReference type="InterPro" id="IPR035919">
    <property type="entry name" value="EAL_sf"/>
</dbReference>
<reference evidence="5" key="1">
    <citation type="journal article" date="2019" name="Int. J. Syst. Evol. Microbiol.">
        <title>The Global Catalogue of Microorganisms (GCM) 10K type strain sequencing project: providing services to taxonomists for standard genome sequencing and annotation.</title>
        <authorList>
            <consortium name="The Broad Institute Genomics Platform"/>
            <consortium name="The Broad Institute Genome Sequencing Center for Infectious Disease"/>
            <person name="Wu L."/>
            <person name="Ma J."/>
        </authorList>
    </citation>
    <scope>NUCLEOTIDE SEQUENCE [LARGE SCALE GENOMIC DNA]</scope>
    <source>
        <strain evidence="5">JCM 17130</strain>
    </source>
</reference>
<feature type="transmembrane region" description="Helical" evidence="1">
    <location>
        <begin position="99"/>
        <end position="115"/>
    </location>
</feature>
<sequence>MTAPAHQPNSRPTTPLAGHVMDAILLAGAISAVVFGFSRWRSGVPEIDAQALGFAVPVLLVLGAGALITVRNPLRNELPSILGALLAVSVIVLDPDGPSLFPVWALLVPVVYLLVRRGDPLILPRAAITVWAGTAMVWANEPVDLGSSPYAQAFMGVALYVAVVLLLIHLWDRTHGIRTTRRLTPRAAVVAVVCVMYVALVIIALNLVADGRSWADAAAMTLIFLLALALAWVAGQFQRATATTAVLLEATRRSPWPVDEAEGILADLLARTIRTGNITFQDAPGGEDTLSVPVRPGRHVVIRRSSADQMFTREERALAAGMASFAYTAYLQDEREAKLVAEATTDDLTGLLVYSYWRAELAQAMARRRAGEHIAVVFIDLDHFKQFNEDYGHLAGDTVLAAIGRRLHSHSRQWRFARFGGDEFVGLGREVPGRAELDRQCAELTHLISEPISSGSEQLLASATVGRAMSTDPKDDVEALIGVADDDLRRRKRLRERQEAPADEEIVRSLLAGGVDVAYQPIVDLRTDEVTGWEALLRGSVGEYGPLEPIDLVAAAARLNALDAVTRSLGEQAIDLVEEASRRLDRRMTVAINVEHHQLRSDGDLLPWLIARADRVSCLIAVQLTERGGEPWTSTYTEVADTLSRHGVKIVLDDFGSGFSRLNSLATRQWDGVTLSRSLMVHGVRGPQLLRNLTAMLHDLGVPVTVEGLETAHQVDIARSAGAQFGQGIHLGGPAPAESVHRLVAGGNLHWQPSTNSWHARRNRGDG</sequence>
<organism evidence="4 5">
    <name type="scientific">Georgenia deserti</name>
    <dbReference type="NCBI Taxonomy" id="2093781"/>
    <lineage>
        <taxon>Bacteria</taxon>
        <taxon>Bacillati</taxon>
        <taxon>Actinomycetota</taxon>
        <taxon>Actinomycetes</taxon>
        <taxon>Micrococcales</taxon>
        <taxon>Bogoriellaceae</taxon>
        <taxon>Georgenia</taxon>
    </lineage>
</organism>
<feature type="domain" description="EAL" evidence="2">
    <location>
        <begin position="499"/>
        <end position="748"/>
    </location>
</feature>
<feature type="transmembrane region" description="Helical" evidence="1">
    <location>
        <begin position="16"/>
        <end position="37"/>
    </location>
</feature>
<keyword evidence="1" id="KW-1133">Transmembrane helix</keyword>
<dbReference type="SUPFAM" id="SSF55073">
    <property type="entry name" value="Nucleotide cyclase"/>
    <property type="match status" value="1"/>
</dbReference>
<dbReference type="Pfam" id="PF00990">
    <property type="entry name" value="GGDEF"/>
    <property type="match status" value="1"/>
</dbReference>
<dbReference type="EMBL" id="JBHUEE010000010">
    <property type="protein sequence ID" value="MFD1719542.1"/>
    <property type="molecule type" value="Genomic_DNA"/>
</dbReference>
<dbReference type="SUPFAM" id="SSF141868">
    <property type="entry name" value="EAL domain-like"/>
    <property type="match status" value="1"/>
</dbReference>
<accession>A0ABW4L9D4</accession>
<feature type="transmembrane region" description="Helical" evidence="1">
    <location>
        <begin position="122"/>
        <end position="139"/>
    </location>
</feature>
<protein>
    <submittedName>
        <fullName evidence="4">EAL domain-containing protein</fullName>
    </submittedName>
</protein>
<dbReference type="CDD" id="cd01948">
    <property type="entry name" value="EAL"/>
    <property type="match status" value="1"/>
</dbReference>
<feature type="transmembrane region" description="Helical" evidence="1">
    <location>
        <begin position="49"/>
        <end position="70"/>
    </location>
</feature>
<evidence type="ECO:0000256" key="1">
    <source>
        <dbReference type="SAM" id="Phobius"/>
    </source>
</evidence>
<feature type="transmembrane region" description="Helical" evidence="1">
    <location>
        <begin position="183"/>
        <end position="208"/>
    </location>
</feature>
<gene>
    <name evidence="4" type="ORF">ACFSE6_16980</name>
</gene>
<dbReference type="Proteomes" id="UP001597277">
    <property type="component" value="Unassembled WGS sequence"/>
</dbReference>
<name>A0ABW4L9D4_9MICO</name>
<evidence type="ECO:0000313" key="5">
    <source>
        <dbReference type="Proteomes" id="UP001597277"/>
    </source>
</evidence>
<evidence type="ECO:0000259" key="2">
    <source>
        <dbReference type="PROSITE" id="PS50883"/>
    </source>
</evidence>
<dbReference type="Gene3D" id="3.30.70.270">
    <property type="match status" value="1"/>
</dbReference>
<dbReference type="PROSITE" id="PS50883">
    <property type="entry name" value="EAL"/>
    <property type="match status" value="1"/>
</dbReference>
<dbReference type="PANTHER" id="PTHR33121:SF70">
    <property type="entry name" value="SIGNALING PROTEIN YKOW"/>
    <property type="match status" value="1"/>
</dbReference>
<feature type="transmembrane region" description="Helical" evidence="1">
    <location>
        <begin position="151"/>
        <end position="171"/>
    </location>
</feature>
<dbReference type="SMART" id="SM00052">
    <property type="entry name" value="EAL"/>
    <property type="match status" value="1"/>
</dbReference>
<dbReference type="NCBIfam" id="TIGR00254">
    <property type="entry name" value="GGDEF"/>
    <property type="match status" value="1"/>
</dbReference>
<feature type="transmembrane region" description="Helical" evidence="1">
    <location>
        <begin position="214"/>
        <end position="234"/>
    </location>
</feature>
<dbReference type="SMART" id="SM00267">
    <property type="entry name" value="GGDEF"/>
    <property type="match status" value="1"/>
</dbReference>
<keyword evidence="5" id="KW-1185">Reference proteome</keyword>
<keyword evidence="1" id="KW-0472">Membrane</keyword>
<feature type="domain" description="GGDEF" evidence="3">
    <location>
        <begin position="372"/>
        <end position="505"/>
    </location>
</feature>